<gene>
    <name evidence="3" type="ORF">EDC25_101242</name>
</gene>
<evidence type="ECO:0000313" key="4">
    <source>
        <dbReference type="Proteomes" id="UP000294599"/>
    </source>
</evidence>
<keyword evidence="1" id="KW-0732">Signal</keyword>
<proteinExistence type="predicted"/>
<dbReference type="Proteomes" id="UP000294599">
    <property type="component" value="Unassembled WGS sequence"/>
</dbReference>
<dbReference type="FunFam" id="2.70.70.10:FF:000019">
    <property type="entry name" value="M23 family peptidase"/>
    <property type="match status" value="1"/>
</dbReference>
<dbReference type="PANTHER" id="PTHR21666">
    <property type="entry name" value="PEPTIDASE-RELATED"/>
    <property type="match status" value="1"/>
</dbReference>
<evidence type="ECO:0000313" key="3">
    <source>
        <dbReference type="EMBL" id="TCT01375.1"/>
    </source>
</evidence>
<dbReference type="AlphaFoldDB" id="A0A4R3LS26"/>
<evidence type="ECO:0000256" key="1">
    <source>
        <dbReference type="SAM" id="SignalP"/>
    </source>
</evidence>
<dbReference type="GO" id="GO:0004222">
    <property type="term" value="F:metalloendopeptidase activity"/>
    <property type="evidence" value="ECO:0007669"/>
    <property type="project" value="TreeGrafter"/>
</dbReference>
<keyword evidence="4" id="KW-1185">Reference proteome</keyword>
<reference evidence="3 4" key="1">
    <citation type="submission" date="2019-03" db="EMBL/GenBank/DDBJ databases">
        <title>Genomic Encyclopedia of Type Strains, Phase IV (KMG-IV): sequencing the most valuable type-strain genomes for metagenomic binning, comparative biology and taxonomic classification.</title>
        <authorList>
            <person name="Goeker M."/>
        </authorList>
    </citation>
    <scope>NUCLEOTIDE SEQUENCE [LARGE SCALE GENOMIC DNA]</scope>
    <source>
        <strain evidence="3 4">DSM 21944</strain>
    </source>
</reference>
<organism evidence="3 4">
    <name type="scientific">Pseudofulvimonas gallinarii</name>
    <dbReference type="NCBI Taxonomy" id="634155"/>
    <lineage>
        <taxon>Bacteria</taxon>
        <taxon>Pseudomonadati</taxon>
        <taxon>Pseudomonadota</taxon>
        <taxon>Gammaproteobacteria</taxon>
        <taxon>Lysobacterales</taxon>
        <taxon>Rhodanobacteraceae</taxon>
        <taxon>Pseudofulvimonas</taxon>
    </lineage>
</organism>
<name>A0A4R3LS26_9GAMM</name>
<dbReference type="Gene3D" id="2.70.70.10">
    <property type="entry name" value="Glucose Permease (Domain IIA)"/>
    <property type="match status" value="1"/>
</dbReference>
<protein>
    <submittedName>
        <fullName evidence="3">Peptidase M23-like protein</fullName>
    </submittedName>
</protein>
<dbReference type="CDD" id="cd12797">
    <property type="entry name" value="M23_peptidase"/>
    <property type="match status" value="1"/>
</dbReference>
<sequence>MRPVRRFHSALASMTVALCIGAAKADSPIELPGSIRQGEMVIGRVPPGSQVLIGEREVRVADDGWFVFGAGRDSTGVQRVEAILPGGRRSSVEVEIEGREWRIERVDGLPQSTVTPDPVLAERIGREQARVIEARKRDDDRTDFLHGFIWPVEGRVSGVYGSQRILNGTPRNPHYGLDVAVPTGTPLKAPAAGVVIFADPDLYLTGGTLTIDHGHGISSTFIHLSRLDRKVGDRVEQGEIVGAVGATGRATGPHMHWGMNWFDVRLDPQLLLPTRP</sequence>
<feature type="signal peptide" evidence="1">
    <location>
        <begin position="1"/>
        <end position="25"/>
    </location>
</feature>
<comment type="caution">
    <text evidence="3">The sequence shown here is derived from an EMBL/GenBank/DDBJ whole genome shotgun (WGS) entry which is preliminary data.</text>
</comment>
<dbReference type="RefSeq" id="WP_123520676.1">
    <property type="nucleotide sequence ID" value="NZ_JBHLWF010000005.1"/>
</dbReference>
<feature type="chain" id="PRO_5030099354" evidence="1">
    <location>
        <begin position="26"/>
        <end position="276"/>
    </location>
</feature>
<dbReference type="InterPro" id="IPR050570">
    <property type="entry name" value="Cell_wall_metabolism_enzyme"/>
</dbReference>
<feature type="domain" description="M23ase beta-sheet core" evidence="2">
    <location>
        <begin position="173"/>
        <end position="268"/>
    </location>
</feature>
<dbReference type="OrthoDB" id="9815245at2"/>
<dbReference type="SUPFAM" id="SSF51261">
    <property type="entry name" value="Duplicated hybrid motif"/>
    <property type="match status" value="1"/>
</dbReference>
<evidence type="ECO:0000259" key="2">
    <source>
        <dbReference type="Pfam" id="PF01551"/>
    </source>
</evidence>
<dbReference type="PANTHER" id="PTHR21666:SF285">
    <property type="entry name" value="M23 FAMILY METALLOPEPTIDASE"/>
    <property type="match status" value="1"/>
</dbReference>
<dbReference type="InterPro" id="IPR016047">
    <property type="entry name" value="M23ase_b-sheet_dom"/>
</dbReference>
<dbReference type="EMBL" id="SMAF01000001">
    <property type="protein sequence ID" value="TCT01375.1"/>
    <property type="molecule type" value="Genomic_DNA"/>
</dbReference>
<dbReference type="Pfam" id="PF01551">
    <property type="entry name" value="Peptidase_M23"/>
    <property type="match status" value="1"/>
</dbReference>
<accession>A0A4R3LS26</accession>
<dbReference type="InterPro" id="IPR011055">
    <property type="entry name" value="Dup_hybrid_motif"/>
</dbReference>